<dbReference type="InterPro" id="IPR004805">
    <property type="entry name" value="DnaE2/DnaE/PolC"/>
</dbReference>
<evidence type="ECO:0000256" key="5">
    <source>
        <dbReference type="ARBA" id="ARBA00022932"/>
    </source>
</evidence>
<dbReference type="InterPro" id="IPR003141">
    <property type="entry name" value="Pol/His_phosphatase_N"/>
</dbReference>
<dbReference type="Pfam" id="PF02811">
    <property type="entry name" value="PHP"/>
    <property type="match status" value="1"/>
</dbReference>
<dbReference type="SUPFAM" id="SSF89550">
    <property type="entry name" value="PHP domain-like"/>
    <property type="match status" value="1"/>
</dbReference>
<keyword evidence="4" id="KW-0235">DNA replication</keyword>
<dbReference type="InterPro" id="IPR004013">
    <property type="entry name" value="PHP_dom"/>
</dbReference>
<dbReference type="SMART" id="SM00481">
    <property type="entry name" value="POLIIIAc"/>
    <property type="match status" value="1"/>
</dbReference>
<dbReference type="Gene3D" id="1.10.10.1600">
    <property type="entry name" value="Bacterial DNA polymerase III alpha subunit, thumb domain"/>
    <property type="match status" value="1"/>
</dbReference>
<dbReference type="NCBIfam" id="NF004226">
    <property type="entry name" value="PRK05673.1"/>
    <property type="match status" value="1"/>
</dbReference>
<dbReference type="Pfam" id="PF07733">
    <property type="entry name" value="DNA_pol3_alpha"/>
    <property type="match status" value="1"/>
</dbReference>
<dbReference type="GO" id="GO:0003887">
    <property type="term" value="F:DNA-directed DNA polymerase activity"/>
    <property type="evidence" value="ECO:0007669"/>
    <property type="project" value="UniProtKB-EC"/>
</dbReference>
<proteinExistence type="predicted"/>
<accession>A0ABT0M6Z8</accession>
<dbReference type="Gene3D" id="3.20.20.140">
    <property type="entry name" value="Metal-dependent hydrolases"/>
    <property type="match status" value="1"/>
</dbReference>
<organism evidence="8 9">
    <name type="scientific">Sporolactobacillus mangiferae</name>
    <dbReference type="NCBI Taxonomy" id="2940498"/>
    <lineage>
        <taxon>Bacteria</taxon>
        <taxon>Bacillati</taxon>
        <taxon>Bacillota</taxon>
        <taxon>Bacilli</taxon>
        <taxon>Bacillales</taxon>
        <taxon>Sporolactobacillaceae</taxon>
        <taxon>Sporolactobacillus</taxon>
    </lineage>
</organism>
<keyword evidence="9" id="KW-1185">Reference proteome</keyword>
<dbReference type="InterPro" id="IPR040982">
    <property type="entry name" value="DNA_pol3_finger"/>
</dbReference>
<evidence type="ECO:0000259" key="7">
    <source>
        <dbReference type="SMART" id="SM00481"/>
    </source>
</evidence>
<dbReference type="RefSeq" id="WP_249096135.1">
    <property type="nucleotide sequence ID" value="NZ_JAMAST010000001.1"/>
</dbReference>
<evidence type="ECO:0000256" key="1">
    <source>
        <dbReference type="ARBA" id="ARBA00012417"/>
    </source>
</evidence>
<dbReference type="NCBIfam" id="TIGR00594">
    <property type="entry name" value="polc"/>
    <property type="match status" value="1"/>
</dbReference>
<protein>
    <recommendedName>
        <fullName evidence="1">DNA-directed DNA polymerase</fullName>
        <ecNumber evidence="1">2.7.7.7</ecNumber>
    </recommendedName>
</protein>
<dbReference type="PANTHER" id="PTHR32294">
    <property type="entry name" value="DNA POLYMERASE III SUBUNIT ALPHA"/>
    <property type="match status" value="1"/>
</dbReference>
<reference evidence="8 9" key="1">
    <citation type="submission" date="2022-05" db="EMBL/GenBank/DDBJ databases">
        <title>Sporolactobacillus sp nov CPB3-1, isolated from tree bark (Mangifera indica L.).</title>
        <authorList>
            <person name="Phuengjayaem S."/>
            <person name="Tanasupawat S."/>
        </authorList>
    </citation>
    <scope>NUCLEOTIDE SEQUENCE [LARGE SCALE GENOMIC DNA]</scope>
    <source>
        <strain evidence="8 9">CPB3-1</strain>
    </source>
</reference>
<evidence type="ECO:0000313" key="8">
    <source>
        <dbReference type="EMBL" id="MCL1630616.1"/>
    </source>
</evidence>
<dbReference type="Proteomes" id="UP001203004">
    <property type="component" value="Unassembled WGS sequence"/>
</dbReference>
<dbReference type="CDD" id="cd04485">
    <property type="entry name" value="DnaE_OBF"/>
    <property type="match status" value="1"/>
</dbReference>
<keyword evidence="5" id="KW-0239">DNA-directed DNA polymerase</keyword>
<dbReference type="PANTHER" id="PTHR32294:SF0">
    <property type="entry name" value="DNA POLYMERASE III SUBUNIT ALPHA"/>
    <property type="match status" value="1"/>
</dbReference>
<dbReference type="EC" id="2.7.7.7" evidence="1"/>
<evidence type="ECO:0000256" key="2">
    <source>
        <dbReference type="ARBA" id="ARBA00022679"/>
    </source>
</evidence>
<keyword evidence="3 8" id="KW-0548">Nucleotidyltransferase</keyword>
<dbReference type="InterPro" id="IPR011708">
    <property type="entry name" value="DNA_pol3_alpha_NTPase_dom"/>
</dbReference>
<dbReference type="Gene3D" id="1.10.150.870">
    <property type="match status" value="1"/>
</dbReference>
<dbReference type="Pfam" id="PF14579">
    <property type="entry name" value="HHH_6"/>
    <property type="match status" value="1"/>
</dbReference>
<dbReference type="EMBL" id="JAMAST010000001">
    <property type="protein sequence ID" value="MCL1630616.1"/>
    <property type="molecule type" value="Genomic_DNA"/>
</dbReference>
<evidence type="ECO:0000256" key="6">
    <source>
        <dbReference type="ARBA" id="ARBA00049244"/>
    </source>
</evidence>
<dbReference type="InterPro" id="IPR029460">
    <property type="entry name" value="DNAPol_HHH"/>
</dbReference>
<evidence type="ECO:0000256" key="4">
    <source>
        <dbReference type="ARBA" id="ARBA00022705"/>
    </source>
</evidence>
<dbReference type="InterPro" id="IPR016195">
    <property type="entry name" value="Pol/histidinol_Pase-like"/>
</dbReference>
<comment type="catalytic activity">
    <reaction evidence="6">
        <text>DNA(n) + a 2'-deoxyribonucleoside 5'-triphosphate = DNA(n+1) + diphosphate</text>
        <dbReference type="Rhea" id="RHEA:22508"/>
        <dbReference type="Rhea" id="RHEA-COMP:17339"/>
        <dbReference type="Rhea" id="RHEA-COMP:17340"/>
        <dbReference type="ChEBI" id="CHEBI:33019"/>
        <dbReference type="ChEBI" id="CHEBI:61560"/>
        <dbReference type="ChEBI" id="CHEBI:173112"/>
        <dbReference type="EC" id="2.7.7.7"/>
    </reaction>
</comment>
<dbReference type="Pfam" id="PF17657">
    <property type="entry name" value="DNA_pol3_finger"/>
    <property type="match status" value="1"/>
</dbReference>
<evidence type="ECO:0000256" key="3">
    <source>
        <dbReference type="ARBA" id="ARBA00022695"/>
    </source>
</evidence>
<keyword evidence="2 8" id="KW-0808">Transferase</keyword>
<sequence>MTFVHLHVHSEYSLLDSTCRIDQLVAQAQRFGQKAIALTDRNVMYGVIPFYRACMRSGLHPLIGMEVSLELATEQKTVHSKASDDFPTILLLAQNNLGYQNLVKLSSTIQCSGRSCAPLPVIEKYSDGVLVLSGGADGPIDRLLAKENDAYAREAVEALLSVFGNRFFIEIQRAEHHQPIERQLRALARHYALTLVATNSIHYLSQEDARAHACLACIKNGTTLKERPVFDHEFDFKSTEEMSRKFADLPEAVAETGRIAELCHVSFEFGNARYPSFPLPEGETSRQVLHEQCIKGMNERYSVITLQIQDRLKYELSIIDKMGFNDYFLIVADLVAYARKSGYMPGPGRGSAAGSLVAYVLKITEVDPVKYHLLFERFLNPERITMPDIDLDFPDIDRDKMIEYAYKKYGRAHVAQIITFGTLAAKAAIRDVGRVLESDPQLVDRMARLIPALPKRTLDQALKESDKLRNLVNASKEAAELVALARKIEGLPRHTSIHAAGVIFSDRPLTDLVPIQLGHDSIPVTQYPMDILESLGLLKIDFLGLRNLTFMREVVQRTPEFNHNSITLETVPLDDPETYRLLGSGETMGIFQMESEGMRQVLRKLQPTEFEDIVAVLSLYRPGPVQFIDRYVRCKHGEEKVTYPHPDLEPILKQTYGVLVYQEQIMQIAVRIAGYSLGQADILRRAVAKKKRALLEQQKKSFIAGCVRNRHSEESASEIFDLIVRFANYGFNRSHAVAYSFISYRLAFLKAHFPQAFFAAHLTAIINNTDKLEATLRELHSRNIPLFPPSINESERGFEPSDRGIRFGLAAIKNVGVGAADALVSEREKNGPYTSLYDFCRRIPSRKVNRKAIEAMIFAGAFDLFDVERSSLLATLDRAMSFGEEEQKMAGGQTTLLPAEHDQDDYAEVPPLSRQERMHYEKMVLGFYLSAHPVSEFRAHLPRGFTTVSEAIKMSDGGVAVLLVMSEQIKRIRTKKGQPMAFFSASDETGVIDTVCFPDTYQMVDHLLLEGQLLVIRAKRANGKGGDTPQLVLIRVMLLKDYLSRNQMVLFLKIDRAHHHPEMLEQVKSALMQSPGRHRVFLYYELSKETVALGPKYSVHLDEAFISSLRSLLGTHNVTTTSERMR</sequence>
<dbReference type="InterPro" id="IPR041931">
    <property type="entry name" value="DNA_pol3_alpha_thumb_dom"/>
</dbReference>
<evidence type="ECO:0000313" key="9">
    <source>
        <dbReference type="Proteomes" id="UP001203004"/>
    </source>
</evidence>
<feature type="domain" description="Polymerase/histidinol phosphatase N-terminal" evidence="7">
    <location>
        <begin position="4"/>
        <end position="71"/>
    </location>
</feature>
<name>A0ABT0M6Z8_9BACL</name>
<comment type="caution">
    <text evidence="8">The sequence shown here is derived from an EMBL/GenBank/DDBJ whole genome shotgun (WGS) entry which is preliminary data.</text>
</comment>
<gene>
    <name evidence="8" type="primary">dnaE</name>
    <name evidence="8" type="ORF">M3N64_01440</name>
</gene>